<accession>A0A4Y8M0Y0</accession>
<comment type="caution">
    <text evidence="4">The sequence shown here is derived from an EMBL/GenBank/DDBJ whole genome shotgun (WGS) entry which is preliminary data.</text>
</comment>
<dbReference type="PANTHER" id="PTHR43649">
    <property type="entry name" value="ARABINOSE-BINDING PROTEIN-RELATED"/>
    <property type="match status" value="1"/>
</dbReference>
<feature type="domain" description="DUF3502" evidence="3">
    <location>
        <begin position="451"/>
        <end position="520"/>
    </location>
</feature>
<evidence type="ECO:0000256" key="2">
    <source>
        <dbReference type="SAM" id="SignalP"/>
    </source>
</evidence>
<dbReference type="PROSITE" id="PS51257">
    <property type="entry name" value="PROKAR_LIPOPROTEIN"/>
    <property type="match status" value="1"/>
</dbReference>
<feature type="signal peptide" evidence="2">
    <location>
        <begin position="1"/>
        <end position="22"/>
    </location>
</feature>
<dbReference type="InterPro" id="IPR006059">
    <property type="entry name" value="SBP"/>
</dbReference>
<feature type="region of interest" description="Disordered" evidence="1">
    <location>
        <begin position="28"/>
        <end position="51"/>
    </location>
</feature>
<dbReference type="Pfam" id="PF01547">
    <property type="entry name" value="SBP_bac_1"/>
    <property type="match status" value="1"/>
</dbReference>
<evidence type="ECO:0000259" key="3">
    <source>
        <dbReference type="Pfam" id="PF12010"/>
    </source>
</evidence>
<proteinExistence type="predicted"/>
<keyword evidence="2" id="KW-0732">Signal</keyword>
<dbReference type="AlphaFoldDB" id="A0A4Y8M0Y0"/>
<feature type="chain" id="PRO_5038721209" evidence="2">
    <location>
        <begin position="23"/>
        <end position="524"/>
    </location>
</feature>
<dbReference type="InterPro" id="IPR022627">
    <property type="entry name" value="DUF3502"/>
</dbReference>
<evidence type="ECO:0000256" key="1">
    <source>
        <dbReference type="SAM" id="MobiDB-lite"/>
    </source>
</evidence>
<gene>
    <name evidence="4" type="ORF">E2980_07425</name>
</gene>
<evidence type="ECO:0000313" key="4">
    <source>
        <dbReference type="EMBL" id="TFE28647.1"/>
    </source>
</evidence>
<dbReference type="Pfam" id="PF12010">
    <property type="entry name" value="DUF3502"/>
    <property type="match status" value="1"/>
</dbReference>
<dbReference type="PANTHER" id="PTHR43649:SF17">
    <property type="entry name" value="ABC TRANSPORTER SOLUTE BINDING PROTEIN-SUGAR TRANSPORT"/>
    <property type="match status" value="1"/>
</dbReference>
<dbReference type="OrthoDB" id="1988587at2"/>
<sequence length="524" mass="58976">MQKKSKLILLSIVLTLVMILSACGGNNNASESTQPAAETGPASESQSAATDGALNTSEEVKLKMIFVGPKPVDYDAVFTELNKKLKEKINATIEGEFLDWSDWAQKYPLKLAANEDFDLIYSANWAGYGDQALKGGFLELTEDMLAKYMPTTWKEMPKVSWDQAKVNGKLYMVPQNRGESIEKLILYREDLRKKYNLPVIDSPEAYTNYLKAVAANEKGVIPFTPETGDWKLHNLDRVLLKQQRDWNMLDFDLPLGFKLTDEKGQIFNVYETPEFKELLLYYKDLADNNAWSKNVLNSKNDHQLDFKEGKTASISHNMGTLGALMALMRKENSPFEVALADVTPNSKKSTAISTQNGTSVHATSKNPERALMFIDLMQNDKELHDLIMNGIEGVHYVPVGDNKFQATDASNNYTGFSNWSFNSPLNRDNESFPQEATDMQKGWDANVYHYPLETFVFNNTKVKAEVANVGNVMLRYAIPLEYGVIKDVDKGLEDLNKQMKAAGIDKIQQEMQSQIDAFLAQNNE</sequence>
<dbReference type="EMBL" id="SOMN01000006">
    <property type="protein sequence ID" value="TFE28647.1"/>
    <property type="molecule type" value="Genomic_DNA"/>
</dbReference>
<organism evidence="4 5">
    <name type="scientific">Cohnella luojiensis</name>
    <dbReference type="NCBI Taxonomy" id="652876"/>
    <lineage>
        <taxon>Bacteria</taxon>
        <taxon>Bacillati</taxon>
        <taxon>Bacillota</taxon>
        <taxon>Bacilli</taxon>
        <taxon>Bacillales</taxon>
        <taxon>Paenibacillaceae</taxon>
        <taxon>Cohnella</taxon>
    </lineage>
</organism>
<name>A0A4Y8M0Y0_9BACL</name>
<dbReference type="SUPFAM" id="SSF53850">
    <property type="entry name" value="Periplasmic binding protein-like II"/>
    <property type="match status" value="1"/>
</dbReference>
<reference evidence="4 5" key="1">
    <citation type="submission" date="2019-03" db="EMBL/GenBank/DDBJ databases">
        <title>Cohnella endophytica sp. nov., a novel endophytic bacterium isolated from bark of Sonneratia apetala.</title>
        <authorList>
            <person name="Tuo L."/>
        </authorList>
    </citation>
    <scope>NUCLEOTIDE SEQUENCE [LARGE SCALE GENOMIC DNA]</scope>
    <source>
        <strain evidence="4 5">CCTCC AB 208254</strain>
    </source>
</reference>
<evidence type="ECO:0000313" key="5">
    <source>
        <dbReference type="Proteomes" id="UP000297900"/>
    </source>
</evidence>
<keyword evidence="5" id="KW-1185">Reference proteome</keyword>
<protein>
    <submittedName>
        <fullName evidence="4">DUF3502 domain-containing protein</fullName>
    </submittedName>
</protein>
<dbReference type="InterPro" id="IPR050490">
    <property type="entry name" value="Bact_solute-bd_prot1"/>
</dbReference>
<dbReference type="Gene3D" id="3.40.190.10">
    <property type="entry name" value="Periplasmic binding protein-like II"/>
    <property type="match status" value="2"/>
</dbReference>
<dbReference type="Proteomes" id="UP000297900">
    <property type="component" value="Unassembled WGS sequence"/>
</dbReference>
<dbReference type="RefSeq" id="WP_135151535.1">
    <property type="nucleotide sequence ID" value="NZ_SOMN01000006.1"/>
</dbReference>